<name>A0A6J4RDD9_9ACTN</name>
<evidence type="ECO:0000313" key="2">
    <source>
        <dbReference type="EMBL" id="CAA9466968.1"/>
    </source>
</evidence>
<proteinExistence type="predicted"/>
<gene>
    <name evidence="2" type="ORF">AVDCRST_MAG38-963</name>
</gene>
<evidence type="ECO:0000256" key="1">
    <source>
        <dbReference type="SAM" id="MobiDB-lite"/>
    </source>
</evidence>
<dbReference type="EMBL" id="CADCVJ010000058">
    <property type="protein sequence ID" value="CAA9466968.1"/>
    <property type="molecule type" value="Genomic_DNA"/>
</dbReference>
<feature type="compositionally biased region" description="Basic and acidic residues" evidence="1">
    <location>
        <begin position="1"/>
        <end position="21"/>
    </location>
</feature>
<dbReference type="AlphaFoldDB" id="A0A6J4RDD9"/>
<accession>A0A6J4RDD9</accession>
<organism evidence="2">
    <name type="scientific">uncultured Solirubrobacteraceae bacterium</name>
    <dbReference type="NCBI Taxonomy" id="1162706"/>
    <lineage>
        <taxon>Bacteria</taxon>
        <taxon>Bacillati</taxon>
        <taxon>Actinomycetota</taxon>
        <taxon>Thermoleophilia</taxon>
        <taxon>Solirubrobacterales</taxon>
        <taxon>Solirubrobacteraceae</taxon>
        <taxon>environmental samples</taxon>
    </lineage>
</organism>
<sequence>MEHPEHNPGEPSFGDHAEDAPHNPGEPTFGDEPNPEEQPDDGDAPGNGSDGS</sequence>
<protein>
    <submittedName>
        <fullName evidence="2">Uncharacterized protein</fullName>
    </submittedName>
</protein>
<feature type="compositionally biased region" description="Acidic residues" evidence="1">
    <location>
        <begin position="33"/>
        <end position="43"/>
    </location>
</feature>
<reference evidence="2" key="1">
    <citation type="submission" date="2020-02" db="EMBL/GenBank/DDBJ databases">
        <authorList>
            <person name="Meier V. D."/>
        </authorList>
    </citation>
    <scope>NUCLEOTIDE SEQUENCE</scope>
    <source>
        <strain evidence="2">AVDCRST_MAG38</strain>
    </source>
</reference>
<feature type="region of interest" description="Disordered" evidence="1">
    <location>
        <begin position="1"/>
        <end position="52"/>
    </location>
</feature>